<comment type="caution">
    <text evidence="2">The sequence shown here is derived from an EMBL/GenBank/DDBJ whole genome shotgun (WGS) entry which is preliminary data.</text>
</comment>
<proteinExistence type="predicted"/>
<evidence type="ECO:0000313" key="2">
    <source>
        <dbReference type="EMBL" id="VTT65649.1"/>
    </source>
</evidence>
<evidence type="ECO:0000313" key="3">
    <source>
        <dbReference type="Proteomes" id="UP000760494"/>
    </source>
</evidence>
<reference evidence="2" key="1">
    <citation type="submission" date="2019-05" db="EMBL/GenBank/DDBJ databases">
        <authorList>
            <person name="Piombo E."/>
        </authorList>
    </citation>
    <scope>NUCLEOTIDE SEQUENCE</scope>
    <source>
        <strain evidence="2">C2S</strain>
    </source>
</reference>
<dbReference type="Gene3D" id="3.10.490.10">
    <property type="entry name" value="Gamma-glutamyl cyclotransferase-like"/>
    <property type="match status" value="1"/>
</dbReference>
<organism evidence="2 3">
    <name type="scientific">Fusarium fujikuroi</name>
    <name type="common">Bakanae and foot rot disease fungus</name>
    <name type="synonym">Gibberella fujikuroi</name>
    <dbReference type="NCBI Taxonomy" id="5127"/>
    <lineage>
        <taxon>Eukaryota</taxon>
        <taxon>Fungi</taxon>
        <taxon>Dikarya</taxon>
        <taxon>Ascomycota</taxon>
        <taxon>Pezizomycotina</taxon>
        <taxon>Sordariomycetes</taxon>
        <taxon>Hypocreomycetidae</taxon>
        <taxon>Hypocreales</taxon>
        <taxon>Nectriaceae</taxon>
        <taxon>Fusarium</taxon>
        <taxon>Fusarium fujikuroi species complex</taxon>
    </lineage>
</organism>
<sequence>MPGAKGRKQPRPRPPPPPPPPPPLPPIPPTPPKTTPTGSEPKVSSDKDEPASGDCVLYAHSVPKPPDPCPYHYKPVYYFFYDGLRHPAKLQTVLEASEPPKLRNARVRGYSLAPRGRYTSLVEGQSGSGVLGRAVQVQSAEEEYKLRWHQTSAYILVPCLIEFIDGEEPKEVAGLVFIDAGDQLAWRTMRFDYKAWKYQMGTRLPRNWQRSTLEPRS</sequence>
<dbReference type="Proteomes" id="UP000760494">
    <property type="component" value="Unassembled WGS sequence"/>
</dbReference>
<accession>A0A2H3RR54</accession>
<name>A0A2H3RR54_FUSFU</name>
<evidence type="ECO:0000256" key="1">
    <source>
        <dbReference type="SAM" id="MobiDB-lite"/>
    </source>
</evidence>
<feature type="region of interest" description="Disordered" evidence="1">
    <location>
        <begin position="1"/>
        <end position="52"/>
    </location>
</feature>
<dbReference type="EMBL" id="CABFJX010000146">
    <property type="protein sequence ID" value="VTT65649.1"/>
    <property type="molecule type" value="Genomic_DNA"/>
</dbReference>
<feature type="compositionally biased region" description="Pro residues" evidence="1">
    <location>
        <begin position="12"/>
        <end position="34"/>
    </location>
</feature>
<gene>
    <name evidence="2" type="ORF">C2S_6079</name>
</gene>
<protein>
    <submittedName>
        <fullName evidence="2">Uncharacterized protein</fullName>
    </submittedName>
</protein>
<dbReference type="AlphaFoldDB" id="A0A2H3RR54"/>
<feature type="compositionally biased region" description="Basic residues" evidence="1">
    <location>
        <begin position="1"/>
        <end position="11"/>
    </location>
</feature>